<dbReference type="EMBL" id="ML738590">
    <property type="protein sequence ID" value="KAE8167268.1"/>
    <property type="molecule type" value="Genomic_DNA"/>
</dbReference>
<protein>
    <recommendedName>
        <fullName evidence="6">Mid2 domain-containing protein</fullName>
    </recommendedName>
</protein>
<dbReference type="Proteomes" id="UP000326950">
    <property type="component" value="Unassembled WGS sequence"/>
</dbReference>
<evidence type="ECO:0000313" key="4">
    <source>
        <dbReference type="EMBL" id="KAE8167268.1"/>
    </source>
</evidence>
<keyword evidence="2" id="KW-0472">Membrane</keyword>
<evidence type="ECO:0000256" key="2">
    <source>
        <dbReference type="SAM" id="Phobius"/>
    </source>
</evidence>
<gene>
    <name evidence="4" type="ORF">BDV40DRAFT_313207</name>
</gene>
<keyword evidence="5" id="KW-1185">Reference proteome</keyword>
<feature type="compositionally biased region" description="Basic and acidic residues" evidence="1">
    <location>
        <begin position="282"/>
        <end position="291"/>
    </location>
</feature>
<feature type="region of interest" description="Disordered" evidence="1">
    <location>
        <begin position="272"/>
        <end position="291"/>
    </location>
</feature>
<accession>A0A5N6V8C7</accession>
<feature type="region of interest" description="Disordered" evidence="1">
    <location>
        <begin position="151"/>
        <end position="182"/>
    </location>
</feature>
<keyword evidence="2" id="KW-1133">Transmembrane helix</keyword>
<proteinExistence type="predicted"/>
<feature type="chain" id="PRO_5024907162" description="Mid2 domain-containing protein" evidence="3">
    <location>
        <begin position="25"/>
        <end position="291"/>
    </location>
</feature>
<keyword evidence="2" id="KW-0812">Transmembrane</keyword>
<evidence type="ECO:0000313" key="5">
    <source>
        <dbReference type="Proteomes" id="UP000326950"/>
    </source>
</evidence>
<evidence type="ECO:0000256" key="1">
    <source>
        <dbReference type="SAM" id="MobiDB-lite"/>
    </source>
</evidence>
<feature type="signal peptide" evidence="3">
    <location>
        <begin position="1"/>
        <end position="24"/>
    </location>
</feature>
<name>A0A5N6V8C7_ASPTM</name>
<dbReference type="OrthoDB" id="5215637at2759"/>
<keyword evidence="3" id="KW-0732">Signal</keyword>
<feature type="transmembrane region" description="Helical" evidence="2">
    <location>
        <begin position="196"/>
        <end position="219"/>
    </location>
</feature>
<feature type="compositionally biased region" description="Low complexity" evidence="1">
    <location>
        <begin position="153"/>
        <end position="179"/>
    </location>
</feature>
<evidence type="ECO:0000256" key="3">
    <source>
        <dbReference type="SAM" id="SignalP"/>
    </source>
</evidence>
<sequence length="291" mass="29942">MKLPTISSSTPLLSLLAILPTIHAENKTCYFLDGSVATADVPCTSDATTNCCNKADICMSNGLCYLQGSHGMALSRGSCTDKSWGARCFAPCSSSNRNNGFPVINVGFSGKDSQYCCGSVTVKDGKTTCTSEGDPFTITMGTAIPGVAGLSVSNNNNNNNNGNSDSGSGSGSTNNTDSSTCDDQRLKEKALDNHDIAIGVGVGVPLGLIAVASIVWALYERRQRRGAGGGVVGEKVEGGGGYVGLYGDGNMGTPSMGGSMNMNHGGTPLVELNTTTNTQRPVELDSGKVQR</sequence>
<dbReference type="AlphaFoldDB" id="A0A5N6V8C7"/>
<organism evidence="4 5">
    <name type="scientific">Aspergillus tamarii</name>
    <dbReference type="NCBI Taxonomy" id="41984"/>
    <lineage>
        <taxon>Eukaryota</taxon>
        <taxon>Fungi</taxon>
        <taxon>Dikarya</taxon>
        <taxon>Ascomycota</taxon>
        <taxon>Pezizomycotina</taxon>
        <taxon>Eurotiomycetes</taxon>
        <taxon>Eurotiomycetidae</taxon>
        <taxon>Eurotiales</taxon>
        <taxon>Aspergillaceae</taxon>
        <taxon>Aspergillus</taxon>
        <taxon>Aspergillus subgen. Circumdati</taxon>
    </lineage>
</organism>
<reference evidence="4 5" key="1">
    <citation type="submission" date="2019-04" db="EMBL/GenBank/DDBJ databases">
        <title>Friends and foes A comparative genomics study of 23 Aspergillus species from section Flavi.</title>
        <authorList>
            <consortium name="DOE Joint Genome Institute"/>
            <person name="Kjaerbolling I."/>
            <person name="Vesth T."/>
            <person name="Frisvad J.C."/>
            <person name="Nybo J.L."/>
            <person name="Theobald S."/>
            <person name="Kildgaard S."/>
            <person name="Isbrandt T."/>
            <person name="Kuo A."/>
            <person name="Sato A."/>
            <person name="Lyhne E.K."/>
            <person name="Kogle M.E."/>
            <person name="Wiebenga A."/>
            <person name="Kun R.S."/>
            <person name="Lubbers R.J."/>
            <person name="Makela M.R."/>
            <person name="Barry K."/>
            <person name="Chovatia M."/>
            <person name="Clum A."/>
            <person name="Daum C."/>
            <person name="Haridas S."/>
            <person name="He G."/>
            <person name="LaButti K."/>
            <person name="Lipzen A."/>
            <person name="Mondo S."/>
            <person name="Riley R."/>
            <person name="Salamov A."/>
            <person name="Simmons B.A."/>
            <person name="Magnuson J.K."/>
            <person name="Henrissat B."/>
            <person name="Mortensen U.H."/>
            <person name="Larsen T.O."/>
            <person name="Devries R.P."/>
            <person name="Grigoriev I.V."/>
            <person name="Machida M."/>
            <person name="Baker S.E."/>
            <person name="Andersen M.R."/>
        </authorList>
    </citation>
    <scope>NUCLEOTIDE SEQUENCE [LARGE SCALE GENOMIC DNA]</scope>
    <source>
        <strain evidence="4 5">CBS 117626</strain>
    </source>
</reference>
<evidence type="ECO:0008006" key="6">
    <source>
        <dbReference type="Google" id="ProtNLM"/>
    </source>
</evidence>